<reference evidence="2" key="3">
    <citation type="submission" date="2025-09" db="UniProtKB">
        <authorList>
            <consortium name="Ensembl"/>
        </authorList>
    </citation>
    <scope>IDENTIFICATION</scope>
</reference>
<dbReference type="GeneTree" id="ENSGT00940000155773"/>
<dbReference type="AlphaFoldDB" id="A0A7N4PJ37"/>
<accession>A0A7N4PJ37</accession>
<reference evidence="2" key="2">
    <citation type="submission" date="2025-08" db="UniProtKB">
        <authorList>
            <consortium name="Ensembl"/>
        </authorList>
    </citation>
    <scope>IDENTIFICATION</scope>
</reference>
<name>A0A7N4PJ37_SARHA</name>
<protein>
    <submittedName>
        <fullName evidence="2">Plakophilin 4</fullName>
    </submittedName>
</protein>
<feature type="region of interest" description="Disordered" evidence="1">
    <location>
        <begin position="1"/>
        <end position="30"/>
    </location>
</feature>
<reference evidence="2 3" key="1">
    <citation type="journal article" date="2011" name="Proc. Natl. Acad. Sci. U.S.A.">
        <title>Genetic diversity and population structure of the endangered marsupial Sarcophilus harrisii (Tasmanian devil).</title>
        <authorList>
            <person name="Miller W."/>
            <person name="Hayes V.M."/>
            <person name="Ratan A."/>
            <person name="Petersen D.C."/>
            <person name="Wittekindt N.E."/>
            <person name="Miller J."/>
            <person name="Walenz B."/>
            <person name="Knight J."/>
            <person name="Qi J."/>
            <person name="Zhao F."/>
            <person name="Wang Q."/>
            <person name="Bedoya-Reina O.C."/>
            <person name="Katiyar N."/>
            <person name="Tomsho L.P."/>
            <person name="Kasson L.M."/>
            <person name="Hardie R.A."/>
            <person name="Woodbridge P."/>
            <person name="Tindall E.A."/>
            <person name="Bertelsen M.F."/>
            <person name="Dixon D."/>
            <person name="Pyecroft S."/>
            <person name="Helgen K.M."/>
            <person name="Lesk A.M."/>
            <person name="Pringle T.H."/>
            <person name="Patterson N."/>
            <person name="Zhang Y."/>
            <person name="Kreiss A."/>
            <person name="Woods G.M."/>
            <person name="Jones M.E."/>
            <person name="Schuster S.C."/>
        </authorList>
    </citation>
    <scope>NUCLEOTIDE SEQUENCE [LARGE SCALE GENOMIC DNA]</scope>
</reference>
<proteinExistence type="predicted"/>
<organism evidence="2 3">
    <name type="scientific">Sarcophilus harrisii</name>
    <name type="common">Tasmanian devil</name>
    <name type="synonym">Sarcophilus laniarius</name>
    <dbReference type="NCBI Taxonomy" id="9305"/>
    <lineage>
        <taxon>Eukaryota</taxon>
        <taxon>Metazoa</taxon>
        <taxon>Chordata</taxon>
        <taxon>Craniata</taxon>
        <taxon>Vertebrata</taxon>
        <taxon>Euteleostomi</taxon>
        <taxon>Mammalia</taxon>
        <taxon>Metatheria</taxon>
        <taxon>Dasyuromorphia</taxon>
        <taxon>Dasyuridae</taxon>
        <taxon>Sarcophilus</taxon>
    </lineage>
</organism>
<feature type="compositionally biased region" description="Polar residues" evidence="1">
    <location>
        <begin position="14"/>
        <end position="24"/>
    </location>
</feature>
<evidence type="ECO:0000313" key="3">
    <source>
        <dbReference type="Proteomes" id="UP000007648"/>
    </source>
</evidence>
<dbReference type="Proteomes" id="UP000007648">
    <property type="component" value="Unassembled WGS sequence"/>
</dbReference>
<gene>
    <name evidence="2" type="primary">PKP4</name>
</gene>
<evidence type="ECO:0000313" key="2">
    <source>
        <dbReference type="Ensembl" id="ENSSHAP00000039202.1"/>
    </source>
</evidence>
<sequence length="52" mass="5535">MPAPEQTPLVEEGLQQTSQETSTDPGMEPETTATTILASVKEQVFTSLNTLG</sequence>
<keyword evidence="3" id="KW-1185">Reference proteome</keyword>
<evidence type="ECO:0000256" key="1">
    <source>
        <dbReference type="SAM" id="MobiDB-lite"/>
    </source>
</evidence>
<dbReference type="Ensembl" id="ENSSHAT00000027308.1">
    <property type="protein sequence ID" value="ENSSHAP00000039202.1"/>
    <property type="gene ID" value="ENSSHAG00000018371.2"/>
</dbReference>